<keyword evidence="2" id="KW-0808">Transferase</keyword>
<dbReference type="RefSeq" id="WP_145081170.1">
    <property type="nucleotide sequence ID" value="NZ_DAMBUX010000013.1"/>
</dbReference>
<dbReference type="Gene3D" id="3.40.630.30">
    <property type="match status" value="1"/>
</dbReference>
<sequence>MIYTRWLQGRDNISDAISLRKNVFCYELKADENLITDIYDDFAFSLVVYEDNVPVGTGRLLFKEGKFFADMVCVLVQHRGKKYGDLIIRMIVRKAFDMGAEKTYAKIGKQCKMLFESIGFEEVSEENGEILMMKTGDVGGHCCKH</sequence>
<gene>
    <name evidence="2" type="ORF">LY60_01166</name>
</gene>
<dbReference type="Proteomes" id="UP000315343">
    <property type="component" value="Unassembled WGS sequence"/>
</dbReference>
<dbReference type="AlphaFoldDB" id="A0A562JE24"/>
<dbReference type="GO" id="GO:0016747">
    <property type="term" value="F:acyltransferase activity, transferring groups other than amino-acyl groups"/>
    <property type="evidence" value="ECO:0007669"/>
    <property type="project" value="InterPro"/>
</dbReference>
<keyword evidence="3" id="KW-1185">Reference proteome</keyword>
<dbReference type="OrthoDB" id="9796171at2"/>
<proteinExistence type="predicted"/>
<protein>
    <submittedName>
        <fullName evidence="2">Acetyltransferase (GNAT) family protein</fullName>
    </submittedName>
</protein>
<accession>A0A562JE24</accession>
<comment type="caution">
    <text evidence="2">The sequence shown here is derived from an EMBL/GenBank/DDBJ whole genome shotgun (WGS) entry which is preliminary data.</text>
</comment>
<dbReference type="InterPro" id="IPR016181">
    <property type="entry name" value="Acyl_CoA_acyltransferase"/>
</dbReference>
<organism evidence="2 3">
    <name type="scientific">Sedimentibacter saalensis</name>
    <dbReference type="NCBI Taxonomy" id="130788"/>
    <lineage>
        <taxon>Bacteria</taxon>
        <taxon>Bacillati</taxon>
        <taxon>Bacillota</taxon>
        <taxon>Tissierellia</taxon>
        <taxon>Sedimentibacter</taxon>
    </lineage>
</organism>
<dbReference type="EMBL" id="VLKH01000003">
    <property type="protein sequence ID" value="TWH81422.1"/>
    <property type="molecule type" value="Genomic_DNA"/>
</dbReference>
<dbReference type="CDD" id="cd04301">
    <property type="entry name" value="NAT_SF"/>
    <property type="match status" value="1"/>
</dbReference>
<evidence type="ECO:0000313" key="2">
    <source>
        <dbReference type="EMBL" id="TWH81422.1"/>
    </source>
</evidence>
<name>A0A562JE24_9FIRM</name>
<dbReference type="SUPFAM" id="SSF55729">
    <property type="entry name" value="Acyl-CoA N-acyltransferases (Nat)"/>
    <property type="match status" value="1"/>
</dbReference>
<dbReference type="Pfam" id="PF00583">
    <property type="entry name" value="Acetyltransf_1"/>
    <property type="match status" value="1"/>
</dbReference>
<dbReference type="InterPro" id="IPR000182">
    <property type="entry name" value="GNAT_dom"/>
</dbReference>
<reference evidence="2 3" key="1">
    <citation type="submission" date="2019-07" db="EMBL/GenBank/DDBJ databases">
        <title>Genomic Encyclopedia of Type Strains, Phase I: the one thousand microbial genomes (KMG-I) project.</title>
        <authorList>
            <person name="Kyrpides N."/>
        </authorList>
    </citation>
    <scope>NUCLEOTIDE SEQUENCE [LARGE SCALE GENOMIC DNA]</scope>
    <source>
        <strain evidence="2 3">DSM 13558</strain>
    </source>
</reference>
<dbReference type="PROSITE" id="PS51186">
    <property type="entry name" value="GNAT"/>
    <property type="match status" value="1"/>
</dbReference>
<feature type="domain" description="N-acetyltransferase" evidence="1">
    <location>
        <begin position="1"/>
        <end position="137"/>
    </location>
</feature>
<evidence type="ECO:0000259" key="1">
    <source>
        <dbReference type="PROSITE" id="PS51186"/>
    </source>
</evidence>
<evidence type="ECO:0000313" key="3">
    <source>
        <dbReference type="Proteomes" id="UP000315343"/>
    </source>
</evidence>